<feature type="transmembrane region" description="Helical" evidence="12">
    <location>
        <begin position="181"/>
        <end position="204"/>
    </location>
</feature>
<keyword evidence="8" id="KW-0406">Ion transport</keyword>
<dbReference type="InterPro" id="IPR006153">
    <property type="entry name" value="Cation/H_exchanger_TM"/>
</dbReference>
<sequence length="449" mass="46026">MTELIAAAPVPPLSAHPLLTFLLQAGLLLGAALLLGGLARRLGMPAIAGELTVGIILGPSLLSGLFPGMGDWLSVDQVHLLDAVGQFGVLMLVAITGMHLDSSLLRRHGRTAATVSAAGLLLPLTLGIGAGVLLADRLREPGSEASVFALFLGVAMCVSAIPVIAKTLIDMNLMHRKIGQLIMVSGTIDDAFGWLMLSVVSAMATTGLSGGNVAEAVLTPLAVFLAAPLVGRFLVRPLMARAHRSGYEAAPVGTAVVLVLFSAAGTHALGLEAILGAFLVGWLIGAAPGGRPNWSLPLESMTLYVFAPLFFATAGLRMDLTALADPEILAIALGIVALAILGKFLGAAVGGLSSGLTRWESLALGAGMNARGVVEVIIAMVGMRLGILSVEAYTIIVLVAVVTSLMAPPLLRFAMRRTVEDSPEDLARSRPIGQLPDPVGAPADARGGG</sequence>
<feature type="transmembrane region" description="Helical" evidence="12">
    <location>
        <begin position="46"/>
        <end position="66"/>
    </location>
</feature>
<dbReference type="GO" id="GO:0016020">
    <property type="term" value="C:membrane"/>
    <property type="evidence" value="ECO:0007669"/>
    <property type="project" value="UniProtKB-SubCell"/>
</dbReference>
<evidence type="ECO:0000256" key="2">
    <source>
        <dbReference type="ARBA" id="ARBA00005551"/>
    </source>
</evidence>
<dbReference type="Gene3D" id="1.20.1530.20">
    <property type="match status" value="1"/>
</dbReference>
<comment type="subcellular location">
    <subcellularLocation>
        <location evidence="1">Membrane</location>
        <topology evidence="1">Multi-pass membrane protein</topology>
    </subcellularLocation>
</comment>
<feature type="transmembrane region" description="Helical" evidence="12">
    <location>
        <begin position="147"/>
        <end position="169"/>
    </location>
</feature>
<evidence type="ECO:0000256" key="6">
    <source>
        <dbReference type="ARBA" id="ARBA00022989"/>
    </source>
</evidence>
<evidence type="ECO:0000256" key="9">
    <source>
        <dbReference type="ARBA" id="ARBA00023136"/>
    </source>
</evidence>
<organism evidence="14 15">
    <name type="scientific">Streptomyces hainanensis</name>
    <dbReference type="NCBI Taxonomy" id="402648"/>
    <lineage>
        <taxon>Bacteria</taxon>
        <taxon>Bacillati</taxon>
        <taxon>Actinomycetota</taxon>
        <taxon>Actinomycetes</taxon>
        <taxon>Kitasatosporales</taxon>
        <taxon>Streptomycetaceae</taxon>
        <taxon>Streptomyces</taxon>
    </lineage>
</organism>
<comment type="caution">
    <text evidence="14">The sequence shown here is derived from an EMBL/GenBank/DDBJ whole genome shotgun (WGS) entry which is preliminary data.</text>
</comment>
<feature type="transmembrane region" description="Helical" evidence="12">
    <location>
        <begin position="216"/>
        <end position="235"/>
    </location>
</feature>
<evidence type="ECO:0000256" key="8">
    <source>
        <dbReference type="ARBA" id="ARBA00023065"/>
    </source>
</evidence>
<gene>
    <name evidence="14" type="ORF">E1283_16785</name>
</gene>
<keyword evidence="9 12" id="KW-0472">Membrane</keyword>
<keyword evidence="4" id="KW-0050">Antiport</keyword>
<dbReference type="Pfam" id="PF00999">
    <property type="entry name" value="Na_H_Exchanger"/>
    <property type="match status" value="1"/>
</dbReference>
<dbReference type="PANTHER" id="PTHR43562">
    <property type="entry name" value="NAPA-TYPE SODIUM/HYDROGEN ANTIPORTER"/>
    <property type="match status" value="1"/>
</dbReference>
<keyword evidence="7" id="KW-0915">Sodium</keyword>
<dbReference type="GO" id="GO:0015297">
    <property type="term" value="F:antiporter activity"/>
    <property type="evidence" value="ECO:0007669"/>
    <property type="project" value="UniProtKB-KW"/>
</dbReference>
<feature type="transmembrane region" description="Helical" evidence="12">
    <location>
        <begin position="18"/>
        <end position="39"/>
    </location>
</feature>
<dbReference type="OrthoDB" id="9793589at2"/>
<evidence type="ECO:0000256" key="10">
    <source>
        <dbReference type="ARBA" id="ARBA00023201"/>
    </source>
</evidence>
<keyword evidence="3" id="KW-0813">Transport</keyword>
<evidence type="ECO:0000256" key="11">
    <source>
        <dbReference type="SAM" id="MobiDB-lite"/>
    </source>
</evidence>
<keyword evidence="10" id="KW-0739">Sodium transport</keyword>
<keyword evidence="6 12" id="KW-1133">Transmembrane helix</keyword>
<evidence type="ECO:0000313" key="14">
    <source>
        <dbReference type="EMBL" id="TDC74146.1"/>
    </source>
</evidence>
<evidence type="ECO:0000313" key="15">
    <source>
        <dbReference type="Proteomes" id="UP000295345"/>
    </source>
</evidence>
<feature type="transmembrane region" description="Helical" evidence="12">
    <location>
        <begin position="328"/>
        <end position="356"/>
    </location>
</feature>
<evidence type="ECO:0000256" key="1">
    <source>
        <dbReference type="ARBA" id="ARBA00004141"/>
    </source>
</evidence>
<dbReference type="RefSeq" id="WP_132818864.1">
    <property type="nucleotide sequence ID" value="NZ_SMKI01000162.1"/>
</dbReference>
<feature type="transmembrane region" description="Helical" evidence="12">
    <location>
        <begin position="376"/>
        <end position="407"/>
    </location>
</feature>
<evidence type="ECO:0000256" key="12">
    <source>
        <dbReference type="SAM" id="Phobius"/>
    </source>
</evidence>
<dbReference type="GO" id="GO:0006814">
    <property type="term" value="P:sodium ion transport"/>
    <property type="evidence" value="ECO:0007669"/>
    <property type="project" value="UniProtKB-KW"/>
</dbReference>
<evidence type="ECO:0000259" key="13">
    <source>
        <dbReference type="Pfam" id="PF00999"/>
    </source>
</evidence>
<dbReference type="AlphaFoldDB" id="A0A4R4TDB3"/>
<dbReference type="Proteomes" id="UP000295345">
    <property type="component" value="Unassembled WGS sequence"/>
</dbReference>
<proteinExistence type="inferred from homology"/>
<comment type="similarity">
    <text evidence="2">Belongs to the monovalent cation:proton antiporter 2 (CPA2) transporter (TC 2.A.37) family.</text>
</comment>
<feature type="transmembrane region" description="Helical" evidence="12">
    <location>
        <begin position="256"/>
        <end position="284"/>
    </location>
</feature>
<dbReference type="EMBL" id="SMKI01000162">
    <property type="protein sequence ID" value="TDC74146.1"/>
    <property type="molecule type" value="Genomic_DNA"/>
</dbReference>
<accession>A0A4R4TDB3</accession>
<keyword evidence="15" id="KW-1185">Reference proteome</keyword>
<evidence type="ECO:0000256" key="3">
    <source>
        <dbReference type="ARBA" id="ARBA00022448"/>
    </source>
</evidence>
<evidence type="ECO:0000256" key="5">
    <source>
        <dbReference type="ARBA" id="ARBA00022692"/>
    </source>
</evidence>
<feature type="transmembrane region" description="Helical" evidence="12">
    <location>
        <begin position="296"/>
        <end position="316"/>
    </location>
</feature>
<dbReference type="PANTHER" id="PTHR43562:SF3">
    <property type="entry name" value="SODIUM ION_PROTON EXCHANGER (EUROFUNG)"/>
    <property type="match status" value="1"/>
</dbReference>
<feature type="domain" description="Cation/H+ exchanger transmembrane" evidence="13">
    <location>
        <begin position="32"/>
        <end position="413"/>
    </location>
</feature>
<keyword evidence="5 12" id="KW-0812">Transmembrane</keyword>
<protein>
    <submittedName>
        <fullName evidence="14">Cation:proton antiporter</fullName>
    </submittedName>
</protein>
<dbReference type="InterPro" id="IPR038770">
    <property type="entry name" value="Na+/solute_symporter_sf"/>
</dbReference>
<reference evidence="14 15" key="1">
    <citation type="submission" date="2019-03" db="EMBL/GenBank/DDBJ databases">
        <title>Draft genome sequences of novel Actinobacteria.</title>
        <authorList>
            <person name="Sahin N."/>
            <person name="Ay H."/>
            <person name="Saygin H."/>
        </authorList>
    </citation>
    <scope>NUCLEOTIDE SEQUENCE [LARGE SCALE GENOMIC DNA]</scope>
    <source>
        <strain evidence="14 15">DSM 41900</strain>
    </source>
</reference>
<name>A0A4R4TDB3_9ACTN</name>
<feature type="transmembrane region" description="Helical" evidence="12">
    <location>
        <begin position="78"/>
        <end position="100"/>
    </location>
</feature>
<evidence type="ECO:0000256" key="4">
    <source>
        <dbReference type="ARBA" id="ARBA00022449"/>
    </source>
</evidence>
<evidence type="ECO:0000256" key="7">
    <source>
        <dbReference type="ARBA" id="ARBA00023053"/>
    </source>
</evidence>
<feature type="region of interest" description="Disordered" evidence="11">
    <location>
        <begin position="422"/>
        <end position="449"/>
    </location>
</feature>
<dbReference type="GO" id="GO:1902600">
    <property type="term" value="P:proton transmembrane transport"/>
    <property type="evidence" value="ECO:0007669"/>
    <property type="project" value="InterPro"/>
</dbReference>
<feature type="transmembrane region" description="Helical" evidence="12">
    <location>
        <begin position="112"/>
        <end position="135"/>
    </location>
</feature>